<feature type="non-terminal residue" evidence="2">
    <location>
        <position position="1"/>
    </location>
</feature>
<dbReference type="EMBL" id="CAJNJA010015424">
    <property type="protein sequence ID" value="CAE7361605.1"/>
    <property type="molecule type" value="Genomic_DNA"/>
</dbReference>
<evidence type="ECO:0000313" key="3">
    <source>
        <dbReference type="Proteomes" id="UP000601435"/>
    </source>
</evidence>
<organism evidence="2 3">
    <name type="scientific">Symbiodinium necroappetens</name>
    <dbReference type="NCBI Taxonomy" id="1628268"/>
    <lineage>
        <taxon>Eukaryota</taxon>
        <taxon>Sar</taxon>
        <taxon>Alveolata</taxon>
        <taxon>Dinophyceae</taxon>
        <taxon>Suessiales</taxon>
        <taxon>Symbiodiniaceae</taxon>
        <taxon>Symbiodinium</taxon>
    </lineage>
</organism>
<accession>A0A812PSW6</accession>
<keyword evidence="3" id="KW-1185">Reference proteome</keyword>
<sequence length="111" mass="12856">EPWSYDGWRGESGYRYDYNYKDHFQDSHEKYPSWRDGSRWFGKSSQKAGWESEWTGERSPALQESEPEPEELPLQRRKLMDDDGTSAGHKKEAGKHLLGILHKGQEQVGGA</sequence>
<feature type="region of interest" description="Disordered" evidence="1">
    <location>
        <begin position="31"/>
        <end position="94"/>
    </location>
</feature>
<evidence type="ECO:0000256" key="1">
    <source>
        <dbReference type="SAM" id="MobiDB-lite"/>
    </source>
</evidence>
<name>A0A812PSW6_9DINO</name>
<proteinExistence type="predicted"/>
<gene>
    <name evidence="2" type="ORF">SNEC2469_LOCUS9548</name>
</gene>
<dbReference type="Proteomes" id="UP000601435">
    <property type="component" value="Unassembled WGS sequence"/>
</dbReference>
<dbReference type="OrthoDB" id="10501215at2759"/>
<reference evidence="2" key="1">
    <citation type="submission" date="2021-02" db="EMBL/GenBank/DDBJ databases">
        <authorList>
            <person name="Dougan E. K."/>
            <person name="Rhodes N."/>
            <person name="Thang M."/>
            <person name="Chan C."/>
        </authorList>
    </citation>
    <scope>NUCLEOTIDE SEQUENCE</scope>
</reference>
<dbReference type="AlphaFoldDB" id="A0A812PSW6"/>
<comment type="caution">
    <text evidence="2">The sequence shown here is derived from an EMBL/GenBank/DDBJ whole genome shotgun (WGS) entry which is preliminary data.</text>
</comment>
<protein>
    <submittedName>
        <fullName evidence="2">Uncharacterized protein</fullName>
    </submittedName>
</protein>
<evidence type="ECO:0000313" key="2">
    <source>
        <dbReference type="EMBL" id="CAE7361605.1"/>
    </source>
</evidence>
<feature type="non-terminal residue" evidence="2">
    <location>
        <position position="111"/>
    </location>
</feature>